<dbReference type="GO" id="GO:0004674">
    <property type="term" value="F:protein serine/threonine kinase activity"/>
    <property type="evidence" value="ECO:0007669"/>
    <property type="project" value="TreeGrafter"/>
</dbReference>
<dbReference type="PROSITE" id="PS00108">
    <property type="entry name" value="PROTEIN_KINASE_ST"/>
    <property type="match status" value="1"/>
</dbReference>
<dbReference type="InterPro" id="IPR008271">
    <property type="entry name" value="Ser/Thr_kinase_AS"/>
</dbReference>
<dbReference type="Proteomes" id="UP000194127">
    <property type="component" value="Unassembled WGS sequence"/>
</dbReference>
<dbReference type="GO" id="GO:0005524">
    <property type="term" value="F:ATP binding"/>
    <property type="evidence" value="ECO:0007669"/>
    <property type="project" value="InterPro"/>
</dbReference>
<feature type="domain" description="Protein kinase" evidence="1">
    <location>
        <begin position="4"/>
        <end position="269"/>
    </location>
</feature>
<organism evidence="2 3">
    <name type="scientific">Postia placenta MAD-698-R-SB12</name>
    <dbReference type="NCBI Taxonomy" id="670580"/>
    <lineage>
        <taxon>Eukaryota</taxon>
        <taxon>Fungi</taxon>
        <taxon>Dikarya</taxon>
        <taxon>Basidiomycota</taxon>
        <taxon>Agaricomycotina</taxon>
        <taxon>Agaricomycetes</taxon>
        <taxon>Polyporales</taxon>
        <taxon>Adustoporiaceae</taxon>
        <taxon>Rhodonia</taxon>
    </lineage>
</organism>
<dbReference type="InterPro" id="IPR011009">
    <property type="entry name" value="Kinase-like_dom_sf"/>
</dbReference>
<sequence>KLLRKSDQPVASGSFADVWRGQWNAHHVALKSIRISNTIDLQRIMEHFCKEAVLWRHLSHPNITPFLGIDKALFRLCMVSEWMPNGTIMTYVRTNPTVNRRQLVMDVAMGLEYLHSVDMVHGDLKGANIMINEAGNACLSDFGLTGVVYGLDTVNPVTPGSVVPGSIRWMAPESLDPEGAGVETMSALRESDVHSFSMVAWEVFSGKHPYNEYRLDAAVMYQILSGVRPSYPLSAEPLGLCEQVWDLMEQCWHPEWRLRPTMSSAVTRL</sequence>
<gene>
    <name evidence="2" type="ORF">POSPLADRAFT_1125619</name>
</gene>
<dbReference type="Gene3D" id="1.10.510.10">
    <property type="entry name" value="Transferase(Phosphotransferase) domain 1"/>
    <property type="match status" value="1"/>
</dbReference>
<dbReference type="STRING" id="670580.A0A1X6NAF0"/>
<reference evidence="2 3" key="1">
    <citation type="submission" date="2017-04" db="EMBL/GenBank/DDBJ databases">
        <title>Genome Sequence of the Model Brown-Rot Fungus Postia placenta SB12.</title>
        <authorList>
            <consortium name="DOE Joint Genome Institute"/>
            <person name="Gaskell J."/>
            <person name="Kersten P."/>
            <person name="Larrondo L.F."/>
            <person name="Canessa P."/>
            <person name="Martinez D."/>
            <person name="Hibbett D."/>
            <person name="Schmoll M."/>
            <person name="Kubicek C.P."/>
            <person name="Martinez A.T."/>
            <person name="Yadav J."/>
            <person name="Master E."/>
            <person name="Magnuson J.K."/>
            <person name="James T."/>
            <person name="Yaver D."/>
            <person name="Berka R."/>
            <person name="Labutti K."/>
            <person name="Lipzen A."/>
            <person name="Aerts A."/>
            <person name="Barry K."/>
            <person name="Henrissat B."/>
            <person name="Blanchette R."/>
            <person name="Grigoriev I."/>
            <person name="Cullen D."/>
        </authorList>
    </citation>
    <scope>NUCLEOTIDE SEQUENCE [LARGE SCALE GENOMIC DNA]</scope>
    <source>
        <strain evidence="2 3">MAD-698-R-SB12</strain>
    </source>
</reference>
<dbReference type="PIRSF" id="PIRSF000654">
    <property type="entry name" value="Integrin-linked_kinase"/>
    <property type="match status" value="1"/>
</dbReference>
<name>A0A1X6NAF0_9APHY</name>
<dbReference type="EMBL" id="KZ110593">
    <property type="protein sequence ID" value="OSX65544.1"/>
    <property type="molecule type" value="Genomic_DNA"/>
</dbReference>
<dbReference type="PROSITE" id="PS50011">
    <property type="entry name" value="PROTEIN_KINASE_DOM"/>
    <property type="match status" value="1"/>
</dbReference>
<feature type="non-terminal residue" evidence="2">
    <location>
        <position position="269"/>
    </location>
</feature>
<evidence type="ECO:0000259" key="1">
    <source>
        <dbReference type="PROSITE" id="PS50011"/>
    </source>
</evidence>
<dbReference type="AlphaFoldDB" id="A0A1X6NAF0"/>
<feature type="non-terminal residue" evidence="2">
    <location>
        <position position="1"/>
    </location>
</feature>
<evidence type="ECO:0000313" key="3">
    <source>
        <dbReference type="Proteomes" id="UP000194127"/>
    </source>
</evidence>
<dbReference type="InterPro" id="IPR001245">
    <property type="entry name" value="Ser-Thr/Tyr_kinase_cat_dom"/>
</dbReference>
<dbReference type="InterPro" id="IPR000719">
    <property type="entry name" value="Prot_kinase_dom"/>
</dbReference>
<dbReference type="PANTHER" id="PTHR44329">
    <property type="entry name" value="SERINE/THREONINE-PROTEIN KINASE TNNI3K-RELATED"/>
    <property type="match status" value="1"/>
</dbReference>
<dbReference type="SUPFAM" id="SSF56112">
    <property type="entry name" value="Protein kinase-like (PK-like)"/>
    <property type="match status" value="1"/>
</dbReference>
<dbReference type="OrthoDB" id="2791079at2759"/>
<dbReference type="Pfam" id="PF07714">
    <property type="entry name" value="PK_Tyr_Ser-Thr"/>
    <property type="match status" value="1"/>
</dbReference>
<dbReference type="RefSeq" id="XP_024342338.1">
    <property type="nucleotide sequence ID" value="XM_024483558.1"/>
</dbReference>
<dbReference type="InterPro" id="IPR051681">
    <property type="entry name" value="Ser/Thr_Kinases-Pseudokinases"/>
</dbReference>
<proteinExistence type="predicted"/>
<dbReference type="SMART" id="SM00220">
    <property type="entry name" value="S_TKc"/>
    <property type="match status" value="1"/>
</dbReference>
<keyword evidence="3" id="KW-1185">Reference proteome</keyword>
<dbReference type="GeneID" id="36328507"/>
<accession>A0A1X6NAF0</accession>
<protein>
    <recommendedName>
        <fullName evidence="1">Protein kinase domain-containing protein</fullName>
    </recommendedName>
</protein>
<evidence type="ECO:0000313" key="2">
    <source>
        <dbReference type="EMBL" id="OSX65544.1"/>
    </source>
</evidence>